<proteinExistence type="predicted"/>
<organism evidence="1 2">
    <name type="scientific">Hymenobacter defluvii</name>
    <dbReference type="NCBI Taxonomy" id="2054411"/>
    <lineage>
        <taxon>Bacteria</taxon>
        <taxon>Pseudomonadati</taxon>
        <taxon>Bacteroidota</taxon>
        <taxon>Cytophagia</taxon>
        <taxon>Cytophagales</taxon>
        <taxon>Hymenobacteraceae</taxon>
        <taxon>Hymenobacter</taxon>
    </lineage>
</organism>
<comment type="caution">
    <text evidence="1">The sequence shown here is derived from an EMBL/GenBank/DDBJ whole genome shotgun (WGS) entry which is preliminary data.</text>
</comment>
<evidence type="ECO:0000313" key="1">
    <source>
        <dbReference type="EMBL" id="MBO3272032.1"/>
    </source>
</evidence>
<name>A0ABS3TEE7_9BACT</name>
<dbReference type="EMBL" id="JAGETX010000009">
    <property type="protein sequence ID" value="MBO3272032.1"/>
    <property type="molecule type" value="Genomic_DNA"/>
</dbReference>
<reference evidence="1 2" key="1">
    <citation type="submission" date="2021-03" db="EMBL/GenBank/DDBJ databases">
        <authorList>
            <person name="Kim M.K."/>
        </authorList>
    </citation>
    <scope>NUCLEOTIDE SEQUENCE [LARGE SCALE GENOMIC DNA]</scope>
    <source>
        <strain evidence="1 2">BT507</strain>
    </source>
</reference>
<gene>
    <name evidence="1" type="ORF">J4D97_15335</name>
</gene>
<evidence type="ECO:0000313" key="2">
    <source>
        <dbReference type="Proteomes" id="UP000670527"/>
    </source>
</evidence>
<sequence>MTLRSHVVGALWPVQRERVLRFPAQAGATYYVQTDVSWLMSTLTMAVVPAAFAEAQLRQRLKPSPCTDAWPVGQP</sequence>
<accession>A0ABS3TEE7</accession>
<keyword evidence="2" id="KW-1185">Reference proteome</keyword>
<protein>
    <submittedName>
        <fullName evidence="1">Uncharacterized protein</fullName>
    </submittedName>
</protein>
<dbReference type="Proteomes" id="UP000670527">
    <property type="component" value="Unassembled WGS sequence"/>
</dbReference>